<dbReference type="Gene3D" id="2.170.130.10">
    <property type="entry name" value="TonB-dependent receptor, plug domain"/>
    <property type="match status" value="1"/>
</dbReference>
<dbReference type="InterPro" id="IPR000531">
    <property type="entry name" value="Beta-barrel_TonB"/>
</dbReference>
<keyword evidence="5 11" id="KW-0812">Transmembrane</keyword>
<evidence type="ECO:0000256" key="2">
    <source>
        <dbReference type="ARBA" id="ARBA00022448"/>
    </source>
</evidence>
<feature type="domain" description="TonB-dependent receptor-like beta-barrel" evidence="14">
    <location>
        <begin position="535"/>
        <end position="1036"/>
    </location>
</feature>
<evidence type="ECO:0000313" key="17">
    <source>
        <dbReference type="Proteomes" id="UP001560573"/>
    </source>
</evidence>
<dbReference type="InterPro" id="IPR008969">
    <property type="entry name" value="CarboxyPept-like_regulatory"/>
</dbReference>
<dbReference type="InterPro" id="IPR037066">
    <property type="entry name" value="Plug_dom_sf"/>
</dbReference>
<evidence type="ECO:0000256" key="11">
    <source>
        <dbReference type="PROSITE-ProRule" id="PRU01360"/>
    </source>
</evidence>
<gene>
    <name evidence="16" type="ORF">QTN47_23405</name>
</gene>
<dbReference type="Proteomes" id="UP001560573">
    <property type="component" value="Unassembled WGS sequence"/>
</dbReference>
<evidence type="ECO:0000256" key="9">
    <source>
        <dbReference type="ARBA" id="ARBA00023136"/>
    </source>
</evidence>
<evidence type="ECO:0000256" key="8">
    <source>
        <dbReference type="ARBA" id="ARBA00023077"/>
    </source>
</evidence>
<dbReference type="Pfam" id="PF00593">
    <property type="entry name" value="TonB_dep_Rec_b-barrel"/>
    <property type="match status" value="1"/>
</dbReference>
<evidence type="ECO:0000256" key="1">
    <source>
        <dbReference type="ARBA" id="ARBA00004571"/>
    </source>
</evidence>
<evidence type="ECO:0000259" key="14">
    <source>
        <dbReference type="Pfam" id="PF00593"/>
    </source>
</evidence>
<dbReference type="SUPFAM" id="SSF56935">
    <property type="entry name" value="Porins"/>
    <property type="match status" value="1"/>
</dbReference>
<dbReference type="Gene3D" id="2.60.40.1120">
    <property type="entry name" value="Carboxypeptidase-like, regulatory domain"/>
    <property type="match status" value="1"/>
</dbReference>
<dbReference type="Pfam" id="PF13715">
    <property type="entry name" value="CarbopepD_reg_2"/>
    <property type="match status" value="1"/>
</dbReference>
<dbReference type="InterPro" id="IPR012910">
    <property type="entry name" value="Plug_dom"/>
</dbReference>
<dbReference type="SUPFAM" id="SSF49464">
    <property type="entry name" value="Carboxypeptidase regulatory domain-like"/>
    <property type="match status" value="1"/>
</dbReference>
<keyword evidence="9 11" id="KW-0472">Membrane</keyword>
<feature type="chain" id="PRO_5047144231" evidence="13">
    <location>
        <begin position="23"/>
        <end position="1080"/>
    </location>
</feature>
<dbReference type="InterPro" id="IPR036942">
    <property type="entry name" value="Beta-barrel_TonB_sf"/>
</dbReference>
<dbReference type="NCBIfam" id="TIGR04057">
    <property type="entry name" value="SusC_RagA_signa"/>
    <property type="match status" value="1"/>
</dbReference>
<organism evidence="16 17">
    <name type="scientific">Danxiaibacter flavus</name>
    <dbReference type="NCBI Taxonomy" id="3049108"/>
    <lineage>
        <taxon>Bacteria</taxon>
        <taxon>Pseudomonadati</taxon>
        <taxon>Bacteroidota</taxon>
        <taxon>Chitinophagia</taxon>
        <taxon>Chitinophagales</taxon>
        <taxon>Chitinophagaceae</taxon>
        <taxon>Danxiaibacter</taxon>
    </lineage>
</organism>
<keyword evidence="2 11" id="KW-0813">Transport</keyword>
<dbReference type="PANTHER" id="PTHR32552">
    <property type="entry name" value="FERRICHROME IRON RECEPTOR-RELATED"/>
    <property type="match status" value="1"/>
</dbReference>
<dbReference type="InterPro" id="IPR023996">
    <property type="entry name" value="TonB-dep_OMP_SusC/RagA"/>
</dbReference>
<accession>A0ABV3ZN02</accession>
<evidence type="ECO:0000256" key="3">
    <source>
        <dbReference type="ARBA" id="ARBA00022452"/>
    </source>
</evidence>
<evidence type="ECO:0000256" key="12">
    <source>
        <dbReference type="RuleBase" id="RU003357"/>
    </source>
</evidence>
<dbReference type="InterPro" id="IPR039426">
    <property type="entry name" value="TonB-dep_rcpt-like"/>
</dbReference>
<keyword evidence="16" id="KW-0675">Receptor</keyword>
<evidence type="ECO:0000256" key="13">
    <source>
        <dbReference type="SAM" id="SignalP"/>
    </source>
</evidence>
<feature type="signal peptide" evidence="13">
    <location>
        <begin position="1"/>
        <end position="22"/>
    </location>
</feature>
<evidence type="ECO:0000256" key="5">
    <source>
        <dbReference type="ARBA" id="ARBA00022692"/>
    </source>
</evidence>
<keyword evidence="3 11" id="KW-1134">Transmembrane beta strand</keyword>
<comment type="caution">
    <text evidence="16">The sequence shown here is derived from an EMBL/GenBank/DDBJ whole genome shotgun (WGS) entry which is preliminary data.</text>
</comment>
<feature type="domain" description="TonB-dependent receptor plug" evidence="15">
    <location>
        <begin position="117"/>
        <end position="223"/>
    </location>
</feature>
<dbReference type="Gene3D" id="2.40.170.20">
    <property type="entry name" value="TonB-dependent receptor, beta-barrel domain"/>
    <property type="match status" value="1"/>
</dbReference>
<dbReference type="InterPro" id="IPR023997">
    <property type="entry name" value="TonB-dep_OMP_SusC/RagA_CS"/>
</dbReference>
<evidence type="ECO:0000256" key="10">
    <source>
        <dbReference type="ARBA" id="ARBA00023237"/>
    </source>
</evidence>
<comment type="similarity">
    <text evidence="11 12">Belongs to the TonB-dependent receptor family.</text>
</comment>
<name>A0ABV3ZN02_9BACT</name>
<comment type="subcellular location">
    <subcellularLocation>
        <location evidence="1 11">Cell outer membrane</location>
        <topology evidence="1 11">Multi-pass membrane protein</topology>
    </subcellularLocation>
</comment>
<sequence length="1080" mass="117467">MKIRHVMRACILSMLFSIVCFAAFSQKKITGTVTSSKTKQPVASASVTVKGANVGTATDNGGNFTITVPAGKTVLTISSVGFADQDVTIGDSPLSVLLQESTSSLNEIVVTGYTGQKKKDLTGAVAVVDVAGVKAQPAASPIEGLQGKATGVQITSDGAAGSTPQIRIRGFSTINDNDPLYIIDGMPYRGKLGWLNANDIESMQVLKDASAASIYGSRANNGVVIITTKKGKAGTPKLSLDVYYGTQNPNKSRYPKMLNPTEYANYFYQEFINAGQTPGTSGTTGTNYGTSPTTPTLPEYLLAGTATGQNITAADSDPSKYNYSTDASTFYQITKANQQGTDWMRAITTNAPIQNYELGLTGGGDNSQYALSGSYFDQQGTLKYTSYKRATIRANSNFFLFNKRLTIGENMQYSYNRGVGYATNTNTAGSYQSEGAAVFEVYRMQSIIPVYDIMGNFAGTKGSILGNGENPLSLLYRARNNVNTDNQFFGSAFADLKIIDGLNLRSTYGVRYDNYTGISITVPNPEMSEGSVDRNSMSEWQGNSSDWTWTNTLTFRRTFNDHSLSVLAGTEAVNSNYRQVTGNGNNFFLYGDMNYYYLSAAATTSSTSAATKSTLFSLFGRVDYSFKDKYLLSGTVRRDGSSNFGPQNRYGVFPAASAAWRVSKENFMQGVNWLNDLKVRAGWGITGNQNIPAFQYLKTFQSSLTASSYPTGGSSTSAGIWVNSYDNPAIKWEQVEGLNIGVDFSILKNKIEGSFDWYNKDTKDMLYPVPLPSAAVGGGASPYVNIGKMNNKGVELMLTYHYDGDPRPNSFRFDVTGAISHNVNKIVELTPTIDYVPYNSVRDITTSVLKTGAPFGAFYGYKMTGIYQSADDIAKRPSYDKARVGGPIYEDVSGPDGKPDGKIDANDRTVIGTPHPKYIYSLSYNASYKHFDILLFFNGSQGNQIFEQTRYYTDLNGFDGAVTKRMLNAWSPTNTGSMIPSPYRGRSTTELQSSSYYIQNGSFLKLKNLQIGYDLSSAIKNKGISKLRLYVAATNLFTITKYTGLDPEVSSVSSTYSAPGVDYGIVPMSRQFLFGINATF</sequence>
<keyword evidence="8 12" id="KW-0798">TonB box</keyword>
<evidence type="ECO:0000256" key="4">
    <source>
        <dbReference type="ARBA" id="ARBA00022496"/>
    </source>
</evidence>
<keyword evidence="6" id="KW-0408">Iron</keyword>
<dbReference type="EMBL" id="JAULBC010000008">
    <property type="protein sequence ID" value="MEX6690479.1"/>
    <property type="molecule type" value="Genomic_DNA"/>
</dbReference>
<keyword evidence="10 11" id="KW-0998">Cell outer membrane</keyword>
<evidence type="ECO:0000259" key="15">
    <source>
        <dbReference type="Pfam" id="PF07715"/>
    </source>
</evidence>
<evidence type="ECO:0000313" key="16">
    <source>
        <dbReference type="EMBL" id="MEX6690479.1"/>
    </source>
</evidence>
<protein>
    <submittedName>
        <fullName evidence="16">TonB-dependent receptor</fullName>
    </submittedName>
</protein>
<dbReference type="NCBIfam" id="TIGR04056">
    <property type="entry name" value="OMP_RagA_SusC"/>
    <property type="match status" value="1"/>
</dbReference>
<dbReference type="RefSeq" id="WP_369331891.1">
    <property type="nucleotide sequence ID" value="NZ_JAULBC010000008.1"/>
</dbReference>
<evidence type="ECO:0000256" key="6">
    <source>
        <dbReference type="ARBA" id="ARBA00023004"/>
    </source>
</evidence>
<keyword evidence="17" id="KW-1185">Reference proteome</keyword>
<evidence type="ECO:0000256" key="7">
    <source>
        <dbReference type="ARBA" id="ARBA00023065"/>
    </source>
</evidence>
<keyword evidence="4" id="KW-0410">Iron transport</keyword>
<dbReference type="Pfam" id="PF07715">
    <property type="entry name" value="Plug"/>
    <property type="match status" value="1"/>
</dbReference>
<keyword evidence="13" id="KW-0732">Signal</keyword>
<reference evidence="16 17" key="1">
    <citation type="submission" date="2023-07" db="EMBL/GenBank/DDBJ databases">
        <authorList>
            <person name="Lian W.-H."/>
        </authorList>
    </citation>
    <scope>NUCLEOTIDE SEQUENCE [LARGE SCALE GENOMIC DNA]</scope>
    <source>
        <strain evidence="16 17">SYSU DXS3180</strain>
    </source>
</reference>
<dbReference type="PANTHER" id="PTHR32552:SF81">
    <property type="entry name" value="TONB-DEPENDENT OUTER MEMBRANE RECEPTOR"/>
    <property type="match status" value="1"/>
</dbReference>
<keyword evidence="7" id="KW-0406">Ion transport</keyword>
<dbReference type="PROSITE" id="PS52016">
    <property type="entry name" value="TONB_DEPENDENT_REC_3"/>
    <property type="match status" value="1"/>
</dbReference>
<proteinExistence type="inferred from homology"/>